<evidence type="ECO:0000313" key="3">
    <source>
        <dbReference type="Proteomes" id="UP000249229"/>
    </source>
</evidence>
<dbReference type="InterPro" id="IPR009560">
    <property type="entry name" value="DUF1176"/>
</dbReference>
<organism evidence="2 3">
    <name type="scientific">Sphingomonas taxi</name>
    <dbReference type="NCBI Taxonomy" id="1549858"/>
    <lineage>
        <taxon>Bacteria</taxon>
        <taxon>Pseudomonadati</taxon>
        <taxon>Pseudomonadota</taxon>
        <taxon>Alphaproteobacteria</taxon>
        <taxon>Sphingomonadales</taxon>
        <taxon>Sphingomonadaceae</taxon>
        <taxon>Sphingomonas</taxon>
    </lineage>
</organism>
<protein>
    <recommendedName>
        <fullName evidence="4">DUF1176 domain-containing protein</fullName>
    </recommendedName>
</protein>
<dbReference type="Proteomes" id="UP000249229">
    <property type="component" value="Unassembled WGS sequence"/>
</dbReference>
<evidence type="ECO:0000313" key="2">
    <source>
        <dbReference type="EMBL" id="PZQ60568.1"/>
    </source>
</evidence>
<sequence length="357" mass="36237">MIVTAAWLLAAYAPEGAPASRPTASSSTPPPPARVEDDHARPAPGGQKTFGDWTVACDNTRRCAMASLGGADGAFPPVTAQLTRKAGPDGGYEIAIAALSDDTLGPAALIVDGRRFPLSGDGMAGAAARMLAAAIASGRVLNVRDTTGAAIGGISLAGAAAALRYIDAAQGRAGTVTATVATGTRTAATVPAATNPPRVRAIAPAGAAATLTPAQLAGMRRTATCEDRATQWPPRTQGLADGTTLVLLPCSSGAYNEIDALFVVRNGRIAPAEVDAPAGFEVTGADTATPVHSIVNGAVDGDLVTSYAKGRGLGDCGVTQGFVWDGRRLRLVEQRAMGECRGNPDYLTVWRATVVRP</sequence>
<feature type="region of interest" description="Disordered" evidence="1">
    <location>
        <begin position="16"/>
        <end position="52"/>
    </location>
</feature>
<evidence type="ECO:0008006" key="4">
    <source>
        <dbReference type="Google" id="ProtNLM"/>
    </source>
</evidence>
<feature type="compositionally biased region" description="Low complexity" evidence="1">
    <location>
        <begin position="17"/>
        <end position="27"/>
    </location>
</feature>
<gene>
    <name evidence="2" type="ORF">DI544_08740</name>
</gene>
<name>A0A2W5P7K8_9SPHN</name>
<dbReference type="Pfam" id="PF06674">
    <property type="entry name" value="DUF1176"/>
    <property type="match status" value="1"/>
</dbReference>
<accession>A0A2W5P7K8</accession>
<comment type="caution">
    <text evidence="2">The sequence shown here is derived from an EMBL/GenBank/DDBJ whole genome shotgun (WGS) entry which is preliminary data.</text>
</comment>
<dbReference type="EMBL" id="QFQI01000005">
    <property type="protein sequence ID" value="PZQ60568.1"/>
    <property type="molecule type" value="Genomic_DNA"/>
</dbReference>
<evidence type="ECO:0000256" key="1">
    <source>
        <dbReference type="SAM" id="MobiDB-lite"/>
    </source>
</evidence>
<reference evidence="2 3" key="1">
    <citation type="submission" date="2017-08" db="EMBL/GenBank/DDBJ databases">
        <title>Infants hospitalized years apart are colonized by the same room-sourced microbial strains.</title>
        <authorList>
            <person name="Brooks B."/>
            <person name="Olm M.R."/>
            <person name="Firek B.A."/>
            <person name="Baker R."/>
            <person name="Thomas B.C."/>
            <person name="Morowitz M.J."/>
            <person name="Banfield J.F."/>
        </authorList>
    </citation>
    <scope>NUCLEOTIDE SEQUENCE [LARGE SCALE GENOMIC DNA]</scope>
    <source>
        <strain evidence="2">S2_005_001_R1_22</strain>
    </source>
</reference>
<proteinExistence type="predicted"/>
<dbReference type="AlphaFoldDB" id="A0A2W5P7K8"/>